<dbReference type="InterPro" id="IPR005802">
    <property type="entry name" value="ADC_synth_comp_1"/>
</dbReference>
<dbReference type="Proteomes" id="UP000427769">
    <property type="component" value="Chromosome"/>
</dbReference>
<dbReference type="SUPFAM" id="SSF56322">
    <property type="entry name" value="ADC synthase"/>
    <property type="match status" value="1"/>
</dbReference>
<dbReference type="KEGG" id="dwd:DSCW_41560"/>
<proteinExistence type="predicted"/>
<dbReference type="Pfam" id="PF01063">
    <property type="entry name" value="Aminotran_4"/>
    <property type="match status" value="1"/>
</dbReference>
<organism evidence="6 7">
    <name type="scientific">Desulfosarcina widdelii</name>
    <dbReference type="NCBI Taxonomy" id="947919"/>
    <lineage>
        <taxon>Bacteria</taxon>
        <taxon>Pseudomonadati</taxon>
        <taxon>Thermodesulfobacteriota</taxon>
        <taxon>Desulfobacteria</taxon>
        <taxon>Desulfobacterales</taxon>
        <taxon>Desulfosarcinaceae</taxon>
        <taxon>Desulfosarcina</taxon>
    </lineage>
</organism>
<evidence type="ECO:0000256" key="2">
    <source>
        <dbReference type="ARBA" id="ARBA00022679"/>
    </source>
</evidence>
<feature type="domain" description="Chorismate-utilising enzyme C-terminal" evidence="4">
    <location>
        <begin position="206"/>
        <end position="459"/>
    </location>
</feature>
<dbReference type="InterPro" id="IPR005801">
    <property type="entry name" value="ADC_synthase"/>
</dbReference>
<protein>
    <recommendedName>
        <fullName evidence="1">aminodeoxychorismate synthase</fullName>
        <ecNumber evidence="1">2.6.1.85</ecNumber>
    </recommendedName>
</protein>
<dbReference type="RefSeq" id="WP_231715507.1">
    <property type="nucleotide sequence ID" value="NZ_AP021875.1"/>
</dbReference>
<keyword evidence="2" id="KW-0808">Transferase</keyword>
<dbReference type="InterPro" id="IPR043131">
    <property type="entry name" value="BCAT-like_N"/>
</dbReference>
<sequence length="755" mass="82409">MKPLADHLPGISGVKTESLDLEEPFAAMAARFAREAGTVVLLSGGDLDCARYHIMALRPWLTLSGRGSKTKLAIEGDSCEIDQAPLDVLQQTLINFHLNPEDFPQPVAAGLFGYLAYDLKDELEDLPRTTVDDLGLPHLYLAAPSLVVVHDKTDATNRVHAPVFEDRGSEAADAALDTFRQALSAPPPVPGGFKAIGEKLHSNISRSEYEAAVRRIREYIAAGDVYQVNLSQRFEMGFTGDGYSLFQTLYDMNPAPFFAYVNAGDHQIVSTSPERFLLRKGASVETRPIKGTRPRGKTPEEDRQMKSELVQSPKDDAELSMIVDLLRNDIGRVCAGGSVKVAQHKRLEAYQNVYHLVSVVEGELAGGKDSVDLIRAAFPGGSITGCPKIRSMEIIDELEACRRHIYTGSIGYIGFHDTMDLSIAIRTATVVDDRLLFSVGGGIVYDSDPADEYEETLHKGRTLMSVIQAAEDPSRDRSEGASLVWLNGRILPQSKANVPVTDLGLQYGYGIFETVRVEKGCACRLQAHVERFNRSWEALFGLVPPDVTWEDIIAQVVEANGLADGVAAVKILATRGEESSHGFNNTLLVSARPYIHRLEVLGAEGLHLATFPYPRMTPLADHKSMNYLYYHRAGAWSRQQGADEAVVLNPDGTVSETNTANLIVLSGRTATRPASAHVLPGVMQAELCRRLTEQGFSILDEPIRPQDLLSADAVLVTNALMGVVPALSLDNQPLQVDPALIEDLQAGLFQPEDHA</sequence>
<reference evidence="6 7" key="1">
    <citation type="submission" date="2019-11" db="EMBL/GenBank/DDBJ databases">
        <title>Comparative genomics of hydrocarbon-degrading Desulfosarcina strains.</title>
        <authorList>
            <person name="Watanabe M."/>
            <person name="Kojima H."/>
            <person name="Fukui M."/>
        </authorList>
    </citation>
    <scope>NUCLEOTIDE SEQUENCE [LARGE SCALE GENOMIC DNA]</scope>
    <source>
        <strain evidence="6 7">PP31</strain>
    </source>
</reference>
<dbReference type="GO" id="GO:0009396">
    <property type="term" value="P:folic acid-containing compound biosynthetic process"/>
    <property type="evidence" value="ECO:0007669"/>
    <property type="project" value="InterPro"/>
</dbReference>
<dbReference type="InterPro" id="IPR043132">
    <property type="entry name" value="BCAT-like_C"/>
</dbReference>
<accession>A0A5K7Z9C2</accession>
<name>A0A5K7Z9C2_9BACT</name>
<dbReference type="EC" id="2.6.1.85" evidence="1"/>
<dbReference type="InterPro" id="IPR019999">
    <property type="entry name" value="Anth_synth_I-like"/>
</dbReference>
<dbReference type="Pfam" id="PF00425">
    <property type="entry name" value="Chorismate_bind"/>
    <property type="match status" value="1"/>
</dbReference>
<dbReference type="GO" id="GO:0046820">
    <property type="term" value="F:4-amino-4-deoxychorismate synthase activity"/>
    <property type="evidence" value="ECO:0007669"/>
    <property type="project" value="UniProtKB-EC"/>
</dbReference>
<dbReference type="SUPFAM" id="SSF56752">
    <property type="entry name" value="D-aminoacid aminotransferase-like PLP-dependent enzymes"/>
    <property type="match status" value="1"/>
</dbReference>
<evidence type="ECO:0000313" key="6">
    <source>
        <dbReference type="EMBL" id="BBO76739.1"/>
    </source>
</evidence>
<dbReference type="InterPro" id="IPR006805">
    <property type="entry name" value="Anth_synth_I_N"/>
</dbReference>
<dbReference type="PANTHER" id="PTHR11236:SF50">
    <property type="entry name" value="AMINODEOXYCHORISMATE SYNTHASE COMPONENT 1"/>
    <property type="match status" value="1"/>
</dbReference>
<dbReference type="NCBIfam" id="TIGR00553">
    <property type="entry name" value="pabB"/>
    <property type="match status" value="1"/>
</dbReference>
<evidence type="ECO:0000259" key="5">
    <source>
        <dbReference type="Pfam" id="PF04715"/>
    </source>
</evidence>
<dbReference type="Pfam" id="PF04715">
    <property type="entry name" value="Anth_synt_I_N"/>
    <property type="match status" value="1"/>
</dbReference>
<gene>
    <name evidence="6" type="ORF">DSCW_41560</name>
</gene>
<evidence type="ECO:0000313" key="7">
    <source>
        <dbReference type="Proteomes" id="UP000427769"/>
    </source>
</evidence>
<feature type="compositionally biased region" description="Basic and acidic residues" evidence="3">
    <location>
        <begin position="297"/>
        <end position="306"/>
    </location>
</feature>
<dbReference type="AlphaFoldDB" id="A0A5K7Z9C2"/>
<feature type="region of interest" description="Disordered" evidence="3">
    <location>
        <begin position="287"/>
        <end position="310"/>
    </location>
</feature>
<dbReference type="Gene3D" id="3.60.120.10">
    <property type="entry name" value="Anthranilate synthase"/>
    <property type="match status" value="1"/>
</dbReference>
<feature type="domain" description="Anthranilate synthase component I N-terminal" evidence="5">
    <location>
        <begin position="26"/>
        <end position="154"/>
    </location>
</feature>
<dbReference type="InterPro" id="IPR015890">
    <property type="entry name" value="Chorismate_C"/>
</dbReference>
<dbReference type="Gene3D" id="3.20.10.10">
    <property type="entry name" value="D-amino Acid Aminotransferase, subunit A, domain 2"/>
    <property type="match status" value="1"/>
</dbReference>
<dbReference type="GO" id="GO:0000162">
    <property type="term" value="P:L-tryptophan biosynthetic process"/>
    <property type="evidence" value="ECO:0007669"/>
    <property type="project" value="TreeGrafter"/>
</dbReference>
<evidence type="ECO:0000256" key="3">
    <source>
        <dbReference type="SAM" id="MobiDB-lite"/>
    </source>
</evidence>
<dbReference type="PANTHER" id="PTHR11236">
    <property type="entry name" value="AMINOBENZOATE/ANTHRANILATE SYNTHASE"/>
    <property type="match status" value="1"/>
</dbReference>
<dbReference type="EMBL" id="AP021875">
    <property type="protein sequence ID" value="BBO76739.1"/>
    <property type="molecule type" value="Genomic_DNA"/>
</dbReference>
<evidence type="ECO:0000259" key="4">
    <source>
        <dbReference type="Pfam" id="PF00425"/>
    </source>
</evidence>
<dbReference type="PRINTS" id="PR00095">
    <property type="entry name" value="ANTSNTHASEI"/>
</dbReference>
<evidence type="ECO:0000256" key="1">
    <source>
        <dbReference type="ARBA" id="ARBA00013139"/>
    </source>
</evidence>
<dbReference type="Gene3D" id="3.30.470.10">
    <property type="match status" value="1"/>
</dbReference>
<keyword evidence="7" id="KW-1185">Reference proteome</keyword>
<dbReference type="InterPro" id="IPR036038">
    <property type="entry name" value="Aminotransferase-like"/>
</dbReference>
<dbReference type="InterPro" id="IPR001544">
    <property type="entry name" value="Aminotrans_IV"/>
</dbReference>